<name>A0AC35GHA4_9BILA</name>
<organism evidence="1 2">
    <name type="scientific">Panagrolaimus sp. PS1159</name>
    <dbReference type="NCBI Taxonomy" id="55785"/>
    <lineage>
        <taxon>Eukaryota</taxon>
        <taxon>Metazoa</taxon>
        <taxon>Ecdysozoa</taxon>
        <taxon>Nematoda</taxon>
        <taxon>Chromadorea</taxon>
        <taxon>Rhabditida</taxon>
        <taxon>Tylenchina</taxon>
        <taxon>Panagrolaimomorpha</taxon>
        <taxon>Panagrolaimoidea</taxon>
        <taxon>Panagrolaimidae</taxon>
        <taxon>Panagrolaimus</taxon>
    </lineage>
</organism>
<protein>
    <submittedName>
        <fullName evidence="2">Nuclear pore complex protein Nup85</fullName>
    </submittedName>
</protein>
<accession>A0AC35GHA4</accession>
<dbReference type="Proteomes" id="UP000887580">
    <property type="component" value="Unplaced"/>
</dbReference>
<reference evidence="2" key="1">
    <citation type="submission" date="2022-11" db="UniProtKB">
        <authorList>
            <consortium name="WormBaseParasite"/>
        </authorList>
    </citation>
    <scope>IDENTIFICATION</scope>
</reference>
<evidence type="ECO:0000313" key="1">
    <source>
        <dbReference type="Proteomes" id="UP000887580"/>
    </source>
</evidence>
<sequence>MKSSVARRFNDTTSTLSTTTTDFATQKWNAKVDSLWPWKEEILNEYREKVDASNFYPISGPEQSPYGSNGATRLIVQMHSVFNKISEMAAENKITIEDAMTYAEMYRKAIRKTTEEICQQAHVSEEAFYADSLIVATTVWGLVESILIRPSNRSIVADLIEWANDTFGQANELLNEVEKQAASAPRVEERDFYWTSVISLILVGQFQSASKVLSLASDARHNMKLQRMMSLLQLFDYNDLHADPSGSKFIYAKKQVQKYKEAFVDDEPLSFIANMLLGDISTFKQASESLSRQWFELLPAYILFSNPTATVDDLNDLTMELYNAIGINAQKSHNFLNKFIMSLMKMNWIEALHDLASVASLLWLSVHLFDLILKIDDSRLTEEIETIRDTVFITYAKEIFRTTTNPKLIPCAVTYAFATKEYKYDFVEPFLCLIAANDGPRNPDLIEILMKICQEYGLFQAFHEITLALSCIALRGKDWSKALYWALQNESIDVLETVAYFVLLNASPSTIKNLNILQEENEVINQSDAMKFLLHFHQFNVALESRDIPKATGLLHDLIISNFAPPEFIHVLFDNIADVIDATNRCLDKEPLLNPEAITKLQRCLTLFQTQEEIRTQGSARRFDIYDKVDKKLTYLHSVLINALALTALKK</sequence>
<proteinExistence type="predicted"/>
<evidence type="ECO:0000313" key="2">
    <source>
        <dbReference type="WBParaSite" id="PS1159_v2.g5252.t1"/>
    </source>
</evidence>
<dbReference type="WBParaSite" id="PS1159_v2.g5252.t1">
    <property type="protein sequence ID" value="PS1159_v2.g5252.t1"/>
    <property type="gene ID" value="PS1159_v2.g5252"/>
</dbReference>